<dbReference type="Proteomes" id="UP001597351">
    <property type="component" value="Unassembled WGS sequence"/>
</dbReference>
<gene>
    <name evidence="2" type="ORF">ACFSDE_02550</name>
</gene>
<keyword evidence="1" id="KW-0812">Transmembrane</keyword>
<evidence type="ECO:0000313" key="3">
    <source>
        <dbReference type="Proteomes" id="UP001597351"/>
    </source>
</evidence>
<dbReference type="Pfam" id="PF10066">
    <property type="entry name" value="DUF2304"/>
    <property type="match status" value="1"/>
</dbReference>
<evidence type="ECO:0000313" key="2">
    <source>
        <dbReference type="EMBL" id="MFD1945657.1"/>
    </source>
</evidence>
<keyword evidence="1" id="KW-0472">Membrane</keyword>
<feature type="transmembrane region" description="Helical" evidence="1">
    <location>
        <begin position="31"/>
        <end position="56"/>
    </location>
</feature>
<dbReference type="EMBL" id="JBHUGD010000001">
    <property type="protein sequence ID" value="MFD1945657.1"/>
    <property type="molecule type" value="Genomic_DNA"/>
</dbReference>
<keyword evidence="1" id="KW-1133">Transmembrane helix</keyword>
<feature type="transmembrane region" description="Helical" evidence="1">
    <location>
        <begin position="68"/>
        <end position="89"/>
    </location>
</feature>
<reference evidence="3" key="1">
    <citation type="journal article" date="2019" name="Int. J. Syst. Evol. Microbiol.">
        <title>The Global Catalogue of Microorganisms (GCM) 10K type strain sequencing project: providing services to taxonomists for standard genome sequencing and annotation.</title>
        <authorList>
            <consortium name="The Broad Institute Genomics Platform"/>
            <consortium name="The Broad Institute Genome Sequencing Center for Infectious Disease"/>
            <person name="Wu L."/>
            <person name="Ma J."/>
        </authorList>
    </citation>
    <scope>NUCLEOTIDE SEQUENCE [LARGE SCALE GENOMIC DNA]</scope>
    <source>
        <strain evidence="3">CGMCC 1.12477</strain>
    </source>
</reference>
<organism evidence="2 3">
    <name type="scientific">Nocardioides aestuarii</name>
    <dbReference type="NCBI Taxonomy" id="252231"/>
    <lineage>
        <taxon>Bacteria</taxon>
        <taxon>Bacillati</taxon>
        <taxon>Actinomycetota</taxon>
        <taxon>Actinomycetes</taxon>
        <taxon>Propionibacteriales</taxon>
        <taxon>Nocardioidaceae</taxon>
        <taxon>Nocardioides</taxon>
    </lineage>
</organism>
<sequence length="115" mass="12442">MTIIKVLLLLGLLLVGLQAFRGSSRPVHKVLWRGFLVLVLVVGALAVIFPDALTWIANRVGVGRGADLLLYGLCVTSMLVAVVMFRRLAELERRYTGLARALALHEAAEHPGGEA</sequence>
<accession>A0ABW4TIS0</accession>
<evidence type="ECO:0000256" key="1">
    <source>
        <dbReference type="SAM" id="Phobius"/>
    </source>
</evidence>
<name>A0ABW4TIS0_9ACTN</name>
<proteinExistence type="predicted"/>
<dbReference type="InterPro" id="IPR019277">
    <property type="entry name" value="DUF2304"/>
</dbReference>
<comment type="caution">
    <text evidence="2">The sequence shown here is derived from an EMBL/GenBank/DDBJ whole genome shotgun (WGS) entry which is preliminary data.</text>
</comment>
<keyword evidence="3" id="KW-1185">Reference proteome</keyword>
<protein>
    <submittedName>
        <fullName evidence="2">DUF2304 domain-containing protein</fullName>
    </submittedName>
</protein>
<dbReference type="RefSeq" id="WP_343915442.1">
    <property type="nucleotide sequence ID" value="NZ_BAAAJT010000002.1"/>
</dbReference>